<keyword evidence="1" id="KW-0812">Transmembrane</keyword>
<name>A0ABP9PYD4_9ACTN</name>
<keyword evidence="1" id="KW-0472">Membrane</keyword>
<organism evidence="2 3">
    <name type="scientific">Nocardioides marinquilinus</name>
    <dbReference type="NCBI Taxonomy" id="1210400"/>
    <lineage>
        <taxon>Bacteria</taxon>
        <taxon>Bacillati</taxon>
        <taxon>Actinomycetota</taxon>
        <taxon>Actinomycetes</taxon>
        <taxon>Propionibacteriales</taxon>
        <taxon>Nocardioidaceae</taxon>
        <taxon>Nocardioides</taxon>
    </lineage>
</organism>
<accession>A0ABP9PYD4</accession>
<gene>
    <name evidence="2" type="ORF">GCM10023340_29410</name>
</gene>
<sequence length="218" mass="22867">MTTAHAAARQRPSWAAVRPHLARVPWRGSLVEAAVVLLVFAAVAVGAAWLWHRLANPADGTVLDGRWVESGRVQGDFLVLDFDDLRGSFGIVGWYAVIGLVGGVLLGTLAALACRRSELVTLVAVAAGSVLAAYVCLKVGGALGPADPNQLAATADPLTVLPGRLGFDDHAPLVVWPLGALLGLALTYLLTTGVDAGKQELERLEGDDRRWLSRNPAG</sequence>
<evidence type="ECO:0000256" key="1">
    <source>
        <dbReference type="SAM" id="Phobius"/>
    </source>
</evidence>
<evidence type="ECO:0000313" key="2">
    <source>
        <dbReference type="EMBL" id="GAA5151100.1"/>
    </source>
</evidence>
<feature type="transmembrane region" description="Helical" evidence="1">
    <location>
        <begin position="119"/>
        <end position="140"/>
    </location>
</feature>
<feature type="transmembrane region" description="Helical" evidence="1">
    <location>
        <begin position="30"/>
        <end position="51"/>
    </location>
</feature>
<protein>
    <recommendedName>
        <fullName evidence="4">DUF2567 domain-containing protein</fullName>
    </recommendedName>
</protein>
<evidence type="ECO:0008006" key="4">
    <source>
        <dbReference type="Google" id="ProtNLM"/>
    </source>
</evidence>
<evidence type="ECO:0000313" key="3">
    <source>
        <dbReference type="Proteomes" id="UP001500221"/>
    </source>
</evidence>
<dbReference type="EMBL" id="BAABKG010000003">
    <property type="protein sequence ID" value="GAA5151100.1"/>
    <property type="molecule type" value="Genomic_DNA"/>
</dbReference>
<proteinExistence type="predicted"/>
<feature type="transmembrane region" description="Helical" evidence="1">
    <location>
        <begin position="92"/>
        <end position="112"/>
    </location>
</feature>
<keyword evidence="1" id="KW-1133">Transmembrane helix</keyword>
<dbReference type="RefSeq" id="WP_345459913.1">
    <property type="nucleotide sequence ID" value="NZ_BAABKG010000003.1"/>
</dbReference>
<reference evidence="3" key="1">
    <citation type="journal article" date="2019" name="Int. J. Syst. Evol. Microbiol.">
        <title>The Global Catalogue of Microorganisms (GCM) 10K type strain sequencing project: providing services to taxonomists for standard genome sequencing and annotation.</title>
        <authorList>
            <consortium name="The Broad Institute Genomics Platform"/>
            <consortium name="The Broad Institute Genome Sequencing Center for Infectious Disease"/>
            <person name="Wu L."/>
            <person name="Ma J."/>
        </authorList>
    </citation>
    <scope>NUCLEOTIDE SEQUENCE [LARGE SCALE GENOMIC DNA]</scope>
    <source>
        <strain evidence="3">JCM 18459</strain>
    </source>
</reference>
<comment type="caution">
    <text evidence="2">The sequence shown here is derived from an EMBL/GenBank/DDBJ whole genome shotgun (WGS) entry which is preliminary data.</text>
</comment>
<feature type="transmembrane region" description="Helical" evidence="1">
    <location>
        <begin position="174"/>
        <end position="194"/>
    </location>
</feature>
<dbReference type="Proteomes" id="UP001500221">
    <property type="component" value="Unassembled WGS sequence"/>
</dbReference>
<keyword evidence="3" id="KW-1185">Reference proteome</keyword>